<accession>A0A1B6NYE4</accession>
<feature type="domain" description="AprE-like beta-barrel" evidence="7">
    <location>
        <begin position="274"/>
        <end position="364"/>
    </location>
</feature>
<dbReference type="Gene3D" id="1.10.287.470">
    <property type="entry name" value="Helix hairpin bin"/>
    <property type="match status" value="1"/>
</dbReference>
<dbReference type="Gene3D" id="2.40.30.170">
    <property type="match status" value="1"/>
</dbReference>
<evidence type="ECO:0000256" key="2">
    <source>
        <dbReference type="ARBA" id="ARBA00022692"/>
    </source>
</evidence>
<dbReference type="Pfam" id="PF26002">
    <property type="entry name" value="Beta-barrel_AprE"/>
    <property type="match status" value="1"/>
</dbReference>
<dbReference type="PRINTS" id="PR01490">
    <property type="entry name" value="RTXTOXIND"/>
</dbReference>
<dbReference type="AlphaFoldDB" id="A0A1B6NYE4"/>
<evidence type="ECO:0000256" key="6">
    <source>
        <dbReference type="SAM" id="Phobius"/>
    </source>
</evidence>
<organism evidence="8">
    <name type="scientific">marine sediment metagenome</name>
    <dbReference type="NCBI Taxonomy" id="412755"/>
    <lineage>
        <taxon>unclassified sequences</taxon>
        <taxon>metagenomes</taxon>
        <taxon>ecological metagenomes</taxon>
    </lineage>
</organism>
<protein>
    <submittedName>
        <fullName evidence="8">HlyD family type I secretion membrane fusion protein</fullName>
    </submittedName>
</protein>
<evidence type="ECO:0000259" key="7">
    <source>
        <dbReference type="Pfam" id="PF26002"/>
    </source>
</evidence>
<evidence type="ECO:0000256" key="1">
    <source>
        <dbReference type="ARBA" id="ARBA00004167"/>
    </source>
</evidence>
<keyword evidence="5" id="KW-0175">Coiled coil</keyword>
<dbReference type="GO" id="GO:0016020">
    <property type="term" value="C:membrane"/>
    <property type="evidence" value="ECO:0007669"/>
    <property type="project" value="UniProtKB-SubCell"/>
</dbReference>
<evidence type="ECO:0000313" key="8">
    <source>
        <dbReference type="EMBL" id="KTF08421.1"/>
    </source>
</evidence>
<keyword evidence="2 6" id="KW-0812">Transmembrane</keyword>
<keyword evidence="4 6" id="KW-0472">Membrane</keyword>
<feature type="transmembrane region" description="Helical" evidence="6">
    <location>
        <begin position="18"/>
        <end position="36"/>
    </location>
</feature>
<name>A0A1B6NYE4_9ZZZZ</name>
<comment type="subcellular location">
    <subcellularLocation>
        <location evidence="1">Membrane</location>
        <topology evidence="1">Single-pass membrane protein</topology>
    </subcellularLocation>
</comment>
<dbReference type="InterPro" id="IPR058982">
    <property type="entry name" value="Beta-barrel_AprE"/>
</dbReference>
<gene>
    <name evidence="8" type="ORF">MGSAQ_000081</name>
</gene>
<dbReference type="PANTHER" id="PTHR30386">
    <property type="entry name" value="MEMBRANE FUSION SUBUNIT OF EMRAB-TOLC MULTIDRUG EFFLUX PUMP"/>
    <property type="match status" value="1"/>
</dbReference>
<dbReference type="SUPFAM" id="SSF111369">
    <property type="entry name" value="HlyD-like secretion proteins"/>
    <property type="match status" value="1"/>
</dbReference>
<dbReference type="InterPro" id="IPR050739">
    <property type="entry name" value="MFP"/>
</dbReference>
<evidence type="ECO:0000256" key="3">
    <source>
        <dbReference type="ARBA" id="ARBA00022989"/>
    </source>
</evidence>
<comment type="caution">
    <text evidence="8">The sequence shown here is derived from an EMBL/GenBank/DDBJ whole genome shotgun (WGS) entry which is preliminary data.</text>
</comment>
<evidence type="ECO:0000256" key="4">
    <source>
        <dbReference type="ARBA" id="ARBA00023136"/>
    </source>
</evidence>
<dbReference type="PANTHER" id="PTHR30386:SF26">
    <property type="entry name" value="TRANSPORT PROTEIN COMB"/>
    <property type="match status" value="1"/>
</dbReference>
<proteinExistence type="predicted"/>
<feature type="coiled-coil region" evidence="5">
    <location>
        <begin position="145"/>
        <end position="236"/>
    </location>
</feature>
<evidence type="ECO:0000256" key="5">
    <source>
        <dbReference type="SAM" id="Coils"/>
    </source>
</evidence>
<dbReference type="Gene3D" id="2.40.50.100">
    <property type="match status" value="1"/>
</dbReference>
<keyword evidence="3 6" id="KW-1133">Transmembrane helix</keyword>
<dbReference type="EMBL" id="AYSL01000005">
    <property type="protein sequence ID" value="KTF08421.1"/>
    <property type="molecule type" value="Genomic_DNA"/>
</dbReference>
<reference evidence="8" key="1">
    <citation type="submission" date="2013-11" db="EMBL/GenBank/DDBJ databases">
        <title>Microbial diversity, functional groups and degradation webs in Northern and Southern Mediterranean and Red Sea marine crude oil polluted sites.</title>
        <authorList>
            <person name="Daffonchio D."/>
            <person name="Mapelli F."/>
            <person name="Ferrer M."/>
            <person name="Richter M."/>
            <person name="Cherif A."/>
            <person name="Malkawi H.I."/>
            <person name="Yakimov M.M."/>
            <person name="Abdel-Fattah Y.R."/>
            <person name="Blaghen M."/>
            <person name="Golyshin P.N."/>
            <person name="Kalogerakis N."/>
            <person name="Boon N."/>
            <person name="Magagnini M."/>
            <person name="Fava F."/>
        </authorList>
    </citation>
    <scope>NUCLEOTIDE SEQUENCE</scope>
</reference>
<sequence length="389" mass="43045">MADYKYTPTKPKIDRSRLSIWIGLIGIIILIIWASFAKIDQVTRASATVIASARTQEIQASEGGVLTQLAVVEGQDVVKGQLLVVLEEERAQAALDNSASKTAALKAKLARLNAEIFEKPLSFSSEIKPYPEYIQNQTALYNRRRQAINEDVSSLEKMLVLAKKELSMNEPLLEFGDVSQADVIKLNRQVADIEAQINNKKNKYFEEAQAEMTKAQEELDIEVEQLRDRAQVLAEKRLMAPTAGKVKNINVTTIGGVVKPGEIIMQILPTSSELVVDAKIKPSDIAYIKEGQDATVKLDAYDYSIFGAMTGKVSYISPDTLMEQTPKGEEPYYRVLIVITGAEFEKGSKEIVIKPGMTASIDIKAMERTVLSYLTKPITKTLSEGLGER</sequence>